<dbReference type="AlphaFoldDB" id="A0A3N8NRS5"/>
<feature type="non-terminal residue" evidence="1">
    <location>
        <position position="1"/>
    </location>
</feature>
<accession>A0A3N8NRS5</accession>
<dbReference type="EMBL" id="QTQV01000079">
    <property type="protein sequence ID" value="RQT01710.1"/>
    <property type="molecule type" value="Genomic_DNA"/>
</dbReference>
<comment type="caution">
    <text evidence="1">The sequence shown here is derived from an EMBL/GenBank/DDBJ whole genome shotgun (WGS) entry which is preliminary data.</text>
</comment>
<dbReference type="Proteomes" id="UP000277921">
    <property type="component" value="Unassembled WGS sequence"/>
</dbReference>
<evidence type="ECO:0000313" key="1">
    <source>
        <dbReference type="EMBL" id="RQT01710.1"/>
    </source>
</evidence>
<organism evidence="1 2">
    <name type="scientific">Burkholderia contaminans</name>
    <dbReference type="NCBI Taxonomy" id="488447"/>
    <lineage>
        <taxon>Bacteria</taxon>
        <taxon>Pseudomonadati</taxon>
        <taxon>Pseudomonadota</taxon>
        <taxon>Betaproteobacteria</taxon>
        <taxon>Burkholderiales</taxon>
        <taxon>Burkholderiaceae</taxon>
        <taxon>Burkholderia</taxon>
        <taxon>Burkholderia cepacia complex</taxon>
    </lineage>
</organism>
<sequence length="41" mass="4625">RPVQKPREGAVYFLGELLTLGTRTAEAQGWKRRSLTTNCGY</sequence>
<proteinExistence type="predicted"/>
<reference evidence="1 2" key="1">
    <citation type="submission" date="2018-08" db="EMBL/GenBank/DDBJ databases">
        <title>Comparative analysis of Burkholderia isolates from Puerto Rico.</title>
        <authorList>
            <person name="Hall C."/>
            <person name="Sahl J."/>
            <person name="Wagner D."/>
        </authorList>
    </citation>
    <scope>NUCLEOTIDE SEQUENCE [LARGE SCALE GENOMIC DNA]</scope>
    <source>
        <strain evidence="1 2">Bp9025</strain>
    </source>
</reference>
<gene>
    <name evidence="1" type="ORF">DF051_39355</name>
</gene>
<protein>
    <submittedName>
        <fullName evidence="1">Integrase</fullName>
    </submittedName>
</protein>
<evidence type="ECO:0000313" key="2">
    <source>
        <dbReference type="Proteomes" id="UP000277921"/>
    </source>
</evidence>
<name>A0A3N8NRS5_9BURK</name>